<dbReference type="PANTHER" id="PTHR32060:SF30">
    <property type="entry name" value="CARBOXY-TERMINAL PROCESSING PROTEASE CTPA"/>
    <property type="match status" value="1"/>
</dbReference>
<dbReference type="PROSITE" id="PS50106">
    <property type="entry name" value="PDZ"/>
    <property type="match status" value="1"/>
</dbReference>
<dbReference type="AlphaFoldDB" id="A0A6M5YZR6"/>
<evidence type="ECO:0000256" key="3">
    <source>
        <dbReference type="ARBA" id="ARBA00022801"/>
    </source>
</evidence>
<dbReference type="Pfam" id="PF03572">
    <property type="entry name" value="Peptidase_S41"/>
    <property type="match status" value="1"/>
</dbReference>
<gene>
    <name evidence="7" type="ORF">FTUN_6976</name>
</gene>
<name>A0A6M5YZR6_9BACT</name>
<dbReference type="SUPFAM" id="SSF52096">
    <property type="entry name" value="ClpP/crotonase"/>
    <property type="match status" value="1"/>
</dbReference>
<sequence>MTEWATIRRLGAAVALVLGAVGVPTLAADPFPTSKPAPPNPLRPAKASPAELREIAEKAEKAGDWETAFNAYCHLFVSDRGSPELREKLNATLRRVQQVRRHRDPGFQQFVTGMQLGGSLDLFAEVVQKVPSVYVERDRAVAQNLWAYAIEELDRALGNPAFRQTFLDNPRSDKLEQLRLSLRRDWAKRTIADHKDARTALRQLVAAMQDAFTVRVPAVIAIECACGACSGLDEYTVFLTPQLQGADASNIPDLSAAGLYLGATRSGLVIQGVAPGSWAALHTPLRRGDRIAKVNGRTTDTGSAGAAEALRNPLDGFQQLELAPQGDGPGVVVRLPLTIPTVFGIKVVNPAGVDKIGYARIGSFATTTPRELDDALNALKINGARAIVLDLRGNHGGSFLAGVETARRLLPAGLIVTTQGQAPEVDNQVFSSSSGMSAHDIPIVLLIDAETASAAEVLAAALKDNNRATLVGMPSFGKGTVQYPLRLVTLDDDPTSKRPQKSGTVRLTIAKLIAPRGGPINGVGISPHYLEADYGEQLNVAVEKAIELLPGSMMVRPISVEPEPVAP</sequence>
<feature type="signal peptide" evidence="5">
    <location>
        <begin position="1"/>
        <end position="27"/>
    </location>
</feature>
<dbReference type="GO" id="GO:0006508">
    <property type="term" value="P:proteolysis"/>
    <property type="evidence" value="ECO:0007669"/>
    <property type="project" value="UniProtKB-KW"/>
</dbReference>
<dbReference type="InterPro" id="IPR005151">
    <property type="entry name" value="Tail-specific_protease"/>
</dbReference>
<keyword evidence="8" id="KW-1185">Reference proteome</keyword>
<keyword evidence="3" id="KW-0378">Hydrolase</keyword>
<evidence type="ECO:0000259" key="6">
    <source>
        <dbReference type="PROSITE" id="PS50106"/>
    </source>
</evidence>
<dbReference type="KEGG" id="ftj:FTUN_6976"/>
<dbReference type="SUPFAM" id="SSF50156">
    <property type="entry name" value="PDZ domain-like"/>
    <property type="match status" value="1"/>
</dbReference>
<dbReference type="CDD" id="cd07560">
    <property type="entry name" value="Peptidase_S41_CPP"/>
    <property type="match status" value="1"/>
</dbReference>
<reference evidence="8" key="1">
    <citation type="submission" date="2020-05" db="EMBL/GenBank/DDBJ databases">
        <title>Frigoriglobus tundricola gen. nov., sp. nov., a psychrotolerant cellulolytic planctomycete of the family Gemmataceae with two divergent copies of 16S rRNA gene.</title>
        <authorList>
            <person name="Kulichevskaya I.S."/>
            <person name="Ivanova A.A."/>
            <person name="Naumoff D.G."/>
            <person name="Beletsky A.V."/>
            <person name="Rijpstra W.I.C."/>
            <person name="Sinninghe Damste J.S."/>
            <person name="Mardanov A.V."/>
            <person name="Ravin N.V."/>
            <person name="Dedysh S.N."/>
        </authorList>
    </citation>
    <scope>NUCLEOTIDE SEQUENCE [LARGE SCALE GENOMIC DNA]</scope>
    <source>
        <strain evidence="8">PL17</strain>
    </source>
</reference>
<dbReference type="InterPro" id="IPR004447">
    <property type="entry name" value="Peptidase_S41A"/>
</dbReference>
<evidence type="ECO:0000256" key="5">
    <source>
        <dbReference type="SAM" id="SignalP"/>
    </source>
</evidence>
<dbReference type="GO" id="GO:0004175">
    <property type="term" value="F:endopeptidase activity"/>
    <property type="evidence" value="ECO:0007669"/>
    <property type="project" value="TreeGrafter"/>
</dbReference>
<dbReference type="Gene3D" id="2.30.42.10">
    <property type="match status" value="1"/>
</dbReference>
<proteinExistence type="inferred from homology"/>
<keyword evidence="2 7" id="KW-0645">Protease</keyword>
<dbReference type="Gene3D" id="3.90.226.10">
    <property type="entry name" value="2-enoyl-CoA Hydratase, Chain A, domain 1"/>
    <property type="match status" value="1"/>
</dbReference>
<evidence type="ECO:0000256" key="2">
    <source>
        <dbReference type="ARBA" id="ARBA00022670"/>
    </source>
</evidence>
<evidence type="ECO:0000256" key="4">
    <source>
        <dbReference type="ARBA" id="ARBA00022825"/>
    </source>
</evidence>
<organism evidence="7 8">
    <name type="scientific">Frigoriglobus tundricola</name>
    <dbReference type="NCBI Taxonomy" id="2774151"/>
    <lineage>
        <taxon>Bacteria</taxon>
        <taxon>Pseudomonadati</taxon>
        <taxon>Planctomycetota</taxon>
        <taxon>Planctomycetia</taxon>
        <taxon>Gemmatales</taxon>
        <taxon>Gemmataceae</taxon>
        <taxon>Frigoriglobus</taxon>
    </lineage>
</organism>
<evidence type="ECO:0000313" key="8">
    <source>
        <dbReference type="Proteomes" id="UP000503447"/>
    </source>
</evidence>
<dbReference type="Gene3D" id="3.30.750.44">
    <property type="match status" value="1"/>
</dbReference>
<dbReference type="InterPro" id="IPR036034">
    <property type="entry name" value="PDZ_sf"/>
</dbReference>
<protein>
    <submittedName>
        <fullName evidence="7">Carboxyl-terminal protease</fullName>
    </submittedName>
</protein>
<comment type="similarity">
    <text evidence="1">Belongs to the peptidase S41A family.</text>
</comment>
<feature type="domain" description="PDZ" evidence="6">
    <location>
        <begin position="236"/>
        <end position="312"/>
    </location>
</feature>
<dbReference type="GO" id="GO:0030288">
    <property type="term" value="C:outer membrane-bounded periplasmic space"/>
    <property type="evidence" value="ECO:0007669"/>
    <property type="project" value="TreeGrafter"/>
</dbReference>
<dbReference type="PANTHER" id="PTHR32060">
    <property type="entry name" value="TAIL-SPECIFIC PROTEASE"/>
    <property type="match status" value="1"/>
</dbReference>
<dbReference type="GO" id="GO:0008236">
    <property type="term" value="F:serine-type peptidase activity"/>
    <property type="evidence" value="ECO:0007669"/>
    <property type="project" value="UniProtKB-KW"/>
</dbReference>
<evidence type="ECO:0000256" key="1">
    <source>
        <dbReference type="ARBA" id="ARBA00009179"/>
    </source>
</evidence>
<dbReference type="SMART" id="SM00245">
    <property type="entry name" value="TSPc"/>
    <property type="match status" value="1"/>
</dbReference>
<evidence type="ECO:0000313" key="7">
    <source>
        <dbReference type="EMBL" id="QJW99368.1"/>
    </source>
</evidence>
<keyword evidence="4" id="KW-0720">Serine protease</keyword>
<keyword evidence="5" id="KW-0732">Signal</keyword>
<dbReference type="InterPro" id="IPR001478">
    <property type="entry name" value="PDZ"/>
</dbReference>
<dbReference type="Proteomes" id="UP000503447">
    <property type="component" value="Chromosome"/>
</dbReference>
<dbReference type="RefSeq" id="WP_171474346.1">
    <property type="nucleotide sequence ID" value="NZ_CP053452.2"/>
</dbReference>
<dbReference type="EMBL" id="CP053452">
    <property type="protein sequence ID" value="QJW99368.1"/>
    <property type="molecule type" value="Genomic_DNA"/>
</dbReference>
<dbReference type="InterPro" id="IPR029045">
    <property type="entry name" value="ClpP/crotonase-like_dom_sf"/>
</dbReference>
<dbReference type="GO" id="GO:0007165">
    <property type="term" value="P:signal transduction"/>
    <property type="evidence" value="ECO:0007669"/>
    <property type="project" value="TreeGrafter"/>
</dbReference>
<accession>A0A6M5YZR6</accession>
<feature type="chain" id="PRO_5026948027" evidence="5">
    <location>
        <begin position="28"/>
        <end position="567"/>
    </location>
</feature>